<dbReference type="CDD" id="cd00761">
    <property type="entry name" value="Glyco_tranf_GTA_type"/>
    <property type="match status" value="1"/>
</dbReference>
<name>A0ABX2IX46_9RHOB</name>
<keyword evidence="3" id="KW-1185">Reference proteome</keyword>
<dbReference type="SUPFAM" id="SSF53448">
    <property type="entry name" value="Nucleotide-diphospho-sugar transferases"/>
    <property type="match status" value="1"/>
</dbReference>
<feature type="domain" description="Glycosyltransferase 2-like" evidence="1">
    <location>
        <begin position="13"/>
        <end position="132"/>
    </location>
</feature>
<evidence type="ECO:0000313" key="2">
    <source>
        <dbReference type="EMBL" id="NSX54898.1"/>
    </source>
</evidence>
<reference evidence="2 3" key="1">
    <citation type="submission" date="2020-06" db="EMBL/GenBank/DDBJ databases">
        <title>Sulfitobacter algicola sp. nov., isolated from green algae.</title>
        <authorList>
            <person name="Wang C."/>
        </authorList>
    </citation>
    <scope>NUCLEOTIDE SEQUENCE [LARGE SCALE GENOMIC DNA]</scope>
    <source>
        <strain evidence="2 3">1151</strain>
    </source>
</reference>
<protein>
    <submittedName>
        <fullName evidence="2">Glycosyltransferase</fullName>
    </submittedName>
</protein>
<dbReference type="InterPro" id="IPR001173">
    <property type="entry name" value="Glyco_trans_2-like"/>
</dbReference>
<accession>A0ABX2IX46</accession>
<comment type="caution">
    <text evidence="2">The sequence shown here is derived from an EMBL/GenBank/DDBJ whole genome shotgun (WGS) entry which is preliminary data.</text>
</comment>
<dbReference type="EMBL" id="JABUFE010000004">
    <property type="protein sequence ID" value="NSX54898.1"/>
    <property type="molecule type" value="Genomic_DNA"/>
</dbReference>
<evidence type="ECO:0000259" key="1">
    <source>
        <dbReference type="Pfam" id="PF00535"/>
    </source>
</evidence>
<organism evidence="2 3">
    <name type="scientific">Parasulfitobacter algicola</name>
    <dbReference type="NCBI Taxonomy" id="2614809"/>
    <lineage>
        <taxon>Bacteria</taxon>
        <taxon>Pseudomonadati</taxon>
        <taxon>Pseudomonadota</taxon>
        <taxon>Alphaproteobacteria</taxon>
        <taxon>Rhodobacterales</taxon>
        <taxon>Roseobacteraceae</taxon>
        <taxon>Parasulfitobacter</taxon>
    </lineage>
</organism>
<evidence type="ECO:0000313" key="3">
    <source>
        <dbReference type="Proteomes" id="UP000777935"/>
    </source>
</evidence>
<sequence>MLQTQQPLVHIRTPTYKRGDALRRCLQSMVDQTWQNWVCDVYDDDPAQSGRKVVQGLGDARVHYNANVPQKFASRNIDACFSRDNPHDAQYFCVVEDDNLILPDFIRDNIRICNDHNVQIVFRNQLIEYASGTDHARLSETGILEEKYREGTYDPATFRLSLLADIGVSNGGLFWGSDAVTDLEIGVDCTATLQEYMRTYAITEPIYVALHPLAIWAENGKDTTRDLGNATSYLRRELDLKRAIQKLQRNAWRRGHTADFIKTDRFAFDPEKRATGLVKALISLNTGNALGLYQKLRLLARGLLIQTVGRTDDSLDHFIERHNGQI</sequence>
<dbReference type="Pfam" id="PF00535">
    <property type="entry name" value="Glycos_transf_2"/>
    <property type="match status" value="1"/>
</dbReference>
<dbReference type="Gene3D" id="3.90.550.10">
    <property type="entry name" value="Spore Coat Polysaccharide Biosynthesis Protein SpsA, Chain A"/>
    <property type="match status" value="1"/>
</dbReference>
<gene>
    <name evidence="2" type="ORF">HRQ87_08805</name>
</gene>
<dbReference type="InterPro" id="IPR029044">
    <property type="entry name" value="Nucleotide-diphossugar_trans"/>
</dbReference>
<proteinExistence type="predicted"/>
<dbReference type="Proteomes" id="UP000777935">
    <property type="component" value="Unassembled WGS sequence"/>
</dbReference>